<dbReference type="Gene3D" id="1.10.8.10">
    <property type="entry name" value="DNA helicase RuvA subunit, C-terminal domain"/>
    <property type="match status" value="1"/>
</dbReference>
<dbReference type="PANTHER" id="PTHR43066:SF21">
    <property type="entry name" value="UBIQUITIN-ASSOCIATED DOMAIN-CONTAINING PROTEIN 2"/>
    <property type="match status" value="1"/>
</dbReference>
<keyword evidence="8" id="KW-1185">Reference proteome</keyword>
<dbReference type="GO" id="GO:0016020">
    <property type="term" value="C:membrane"/>
    <property type="evidence" value="ECO:0007669"/>
    <property type="project" value="UniProtKB-SubCell"/>
</dbReference>
<dbReference type="Proteomes" id="UP000318571">
    <property type="component" value="Chromosome 2"/>
</dbReference>
<name>A0A553PDZ8_TIGCA</name>
<dbReference type="OMA" id="ANLLLHN"/>
<organism evidence="7 8">
    <name type="scientific">Tigriopus californicus</name>
    <name type="common">Marine copepod</name>
    <dbReference type="NCBI Taxonomy" id="6832"/>
    <lineage>
        <taxon>Eukaryota</taxon>
        <taxon>Metazoa</taxon>
        <taxon>Ecdysozoa</taxon>
        <taxon>Arthropoda</taxon>
        <taxon>Crustacea</taxon>
        <taxon>Multicrustacea</taxon>
        <taxon>Hexanauplia</taxon>
        <taxon>Copepoda</taxon>
        <taxon>Harpacticoida</taxon>
        <taxon>Harpacticidae</taxon>
        <taxon>Tigriopus</taxon>
    </lineage>
</organism>
<dbReference type="EMBL" id="VCGU01000005">
    <property type="protein sequence ID" value="TRY75902.1"/>
    <property type="molecule type" value="Genomic_DNA"/>
</dbReference>
<evidence type="ECO:0000256" key="3">
    <source>
        <dbReference type="ARBA" id="ARBA00022989"/>
    </source>
</evidence>
<sequence length="356" mass="40306">MTSSPPDIHSRHSLTGFYRTPVCKCIISWLGLAHLGMQIPMLGGLQKYFICRFPDVVNKGEWWRLASSKLVCLDTKDAVLALILCYKFRLFERRWGSRRFASRIFLAFILSTILEALAVWAGETYWSDQIDHRSSWLWDSNGLTSLGPLGMIFSLLVPFVLDYPKYPGGGGFRFASISPELFTYVAVINLITTNTNVLACISGMMAGLIIRWNVLWVKTWCNIPSFLSSLSYKVLGQWIESGPPPQGMIGATLEIQRTQEMEAMEQHMIQQQTRAAGMRNMQPHQIPRAQVGQGFAERLVNDMGHGRQWQPNTVPPSEENIRLLMDMGFTRDRVENALRQVNNDVQSATTLLVQGM</sequence>
<comment type="subcellular location">
    <subcellularLocation>
        <location evidence="1">Membrane</location>
        <topology evidence="1">Multi-pass membrane protein</topology>
    </subcellularLocation>
</comment>
<evidence type="ECO:0000313" key="8">
    <source>
        <dbReference type="Proteomes" id="UP000318571"/>
    </source>
</evidence>
<gene>
    <name evidence="7" type="ORF">TCAL_00675</name>
</gene>
<keyword evidence="2 5" id="KW-0812">Transmembrane</keyword>
<evidence type="ECO:0000256" key="4">
    <source>
        <dbReference type="ARBA" id="ARBA00023136"/>
    </source>
</evidence>
<feature type="transmembrane region" description="Helical" evidence="5">
    <location>
        <begin position="142"/>
        <end position="161"/>
    </location>
</feature>
<evidence type="ECO:0000259" key="6">
    <source>
        <dbReference type="PROSITE" id="PS50030"/>
    </source>
</evidence>
<keyword evidence="4 5" id="KW-0472">Membrane</keyword>
<dbReference type="STRING" id="6832.A0A553PDZ8"/>
<dbReference type="InterPro" id="IPR015940">
    <property type="entry name" value="UBA"/>
</dbReference>
<dbReference type="SUPFAM" id="SSF144091">
    <property type="entry name" value="Rhomboid-like"/>
    <property type="match status" value="1"/>
</dbReference>
<dbReference type="InterPro" id="IPR035952">
    <property type="entry name" value="Rhomboid-like_sf"/>
</dbReference>
<dbReference type="SUPFAM" id="SSF46934">
    <property type="entry name" value="UBA-like"/>
    <property type="match status" value="1"/>
</dbReference>
<evidence type="ECO:0000256" key="1">
    <source>
        <dbReference type="ARBA" id="ARBA00004141"/>
    </source>
</evidence>
<dbReference type="SMART" id="SM00165">
    <property type="entry name" value="UBA"/>
    <property type="match status" value="1"/>
</dbReference>
<dbReference type="OrthoDB" id="272778at2759"/>
<proteinExistence type="predicted"/>
<keyword evidence="3 5" id="KW-1133">Transmembrane helix</keyword>
<evidence type="ECO:0000256" key="5">
    <source>
        <dbReference type="SAM" id="Phobius"/>
    </source>
</evidence>
<accession>A0A553PDZ8</accession>
<dbReference type="AlphaFoldDB" id="A0A553PDZ8"/>
<dbReference type="Gene3D" id="1.20.1540.10">
    <property type="entry name" value="Rhomboid-like"/>
    <property type="match status" value="1"/>
</dbReference>
<evidence type="ECO:0000313" key="7">
    <source>
        <dbReference type="EMBL" id="TRY75902.1"/>
    </source>
</evidence>
<evidence type="ECO:0000256" key="2">
    <source>
        <dbReference type="ARBA" id="ARBA00022692"/>
    </source>
</evidence>
<protein>
    <recommendedName>
        <fullName evidence="6">UBA domain-containing protein</fullName>
    </recommendedName>
</protein>
<comment type="caution">
    <text evidence="7">The sequence shown here is derived from an EMBL/GenBank/DDBJ whole genome shotgun (WGS) entry which is preliminary data.</text>
</comment>
<dbReference type="Pfam" id="PF00627">
    <property type="entry name" value="UBA"/>
    <property type="match status" value="1"/>
</dbReference>
<dbReference type="GO" id="GO:0004252">
    <property type="term" value="F:serine-type endopeptidase activity"/>
    <property type="evidence" value="ECO:0007669"/>
    <property type="project" value="TreeGrafter"/>
</dbReference>
<feature type="domain" description="UBA" evidence="6">
    <location>
        <begin position="315"/>
        <end position="355"/>
    </location>
</feature>
<reference evidence="7 8" key="1">
    <citation type="journal article" date="2018" name="Nat. Ecol. Evol.">
        <title>Genomic signatures of mitonuclear coevolution across populations of Tigriopus californicus.</title>
        <authorList>
            <person name="Barreto F.S."/>
            <person name="Watson E.T."/>
            <person name="Lima T.G."/>
            <person name="Willett C.S."/>
            <person name="Edmands S."/>
            <person name="Li W."/>
            <person name="Burton R.S."/>
        </authorList>
    </citation>
    <scope>NUCLEOTIDE SEQUENCE [LARGE SCALE GENOMIC DNA]</scope>
    <source>
        <strain evidence="7 8">San Diego</strain>
    </source>
</reference>
<dbReference type="InterPro" id="IPR009060">
    <property type="entry name" value="UBA-like_sf"/>
</dbReference>
<dbReference type="PROSITE" id="PS50030">
    <property type="entry name" value="UBA"/>
    <property type="match status" value="1"/>
</dbReference>
<feature type="transmembrane region" description="Helical" evidence="5">
    <location>
        <begin position="181"/>
        <end position="210"/>
    </location>
</feature>
<feature type="transmembrane region" description="Helical" evidence="5">
    <location>
        <begin position="100"/>
        <end position="122"/>
    </location>
</feature>
<dbReference type="PANTHER" id="PTHR43066">
    <property type="entry name" value="RHOMBOID-RELATED PROTEIN"/>
    <property type="match status" value="1"/>
</dbReference>